<protein>
    <submittedName>
        <fullName evidence="1">Putative secreted protein</fullName>
    </submittedName>
</protein>
<name>A0A2M4DCU8_ANODA</name>
<reference evidence="1" key="1">
    <citation type="submission" date="2018-01" db="EMBL/GenBank/DDBJ databases">
        <title>An insight into the sialome of Amazonian anophelines.</title>
        <authorList>
            <person name="Ribeiro J.M."/>
            <person name="Scarpassa V."/>
            <person name="Calvo E."/>
        </authorList>
    </citation>
    <scope>NUCLEOTIDE SEQUENCE</scope>
</reference>
<organism evidence="1">
    <name type="scientific">Anopheles darlingi</name>
    <name type="common">Mosquito</name>
    <dbReference type="NCBI Taxonomy" id="43151"/>
    <lineage>
        <taxon>Eukaryota</taxon>
        <taxon>Metazoa</taxon>
        <taxon>Ecdysozoa</taxon>
        <taxon>Arthropoda</taxon>
        <taxon>Hexapoda</taxon>
        <taxon>Insecta</taxon>
        <taxon>Pterygota</taxon>
        <taxon>Neoptera</taxon>
        <taxon>Endopterygota</taxon>
        <taxon>Diptera</taxon>
        <taxon>Nematocera</taxon>
        <taxon>Culicoidea</taxon>
        <taxon>Culicidae</taxon>
        <taxon>Anophelinae</taxon>
        <taxon>Anopheles</taxon>
    </lineage>
</organism>
<sequence>MNFSARTWAKSSPSTHAPGILVILIFLVTLQRALQLIRITRFSTTQIFFFFYNSRAERANAGWAGETGQRVQDRITLPKVWLPFVLFLKVNTEWLEHIYSTMDSVTFPLHRHLSKLCCGHETCSTFYSEKPPFF</sequence>
<proteinExistence type="predicted"/>
<evidence type="ECO:0000313" key="1">
    <source>
        <dbReference type="EMBL" id="MBW75365.1"/>
    </source>
</evidence>
<accession>A0A2M4DCU8</accession>
<dbReference type="AlphaFoldDB" id="A0A2M4DCU8"/>
<dbReference type="EMBL" id="GGFL01011187">
    <property type="protein sequence ID" value="MBW75365.1"/>
    <property type="molecule type" value="Transcribed_RNA"/>
</dbReference>